<feature type="compositionally biased region" description="Polar residues" evidence="4">
    <location>
        <begin position="511"/>
        <end position="525"/>
    </location>
</feature>
<accession>A0A0R3STY2</accession>
<reference evidence="8" key="1">
    <citation type="submission" date="2017-02" db="UniProtKB">
        <authorList>
            <consortium name="WormBaseParasite"/>
        </authorList>
    </citation>
    <scope>IDENTIFICATION</scope>
</reference>
<dbReference type="PANTHER" id="PTHR48033">
    <property type="entry name" value="RNA-BINDING (RRM/RBD/RNP MOTIFS) FAMILY PROTEIN"/>
    <property type="match status" value="1"/>
</dbReference>
<evidence type="ECO:0000313" key="8">
    <source>
        <dbReference type="WBParaSite" id="HDID_0000890901-mRNA-1"/>
    </source>
</evidence>
<evidence type="ECO:0000313" key="7">
    <source>
        <dbReference type="Proteomes" id="UP000274504"/>
    </source>
</evidence>
<dbReference type="GO" id="GO:0010468">
    <property type="term" value="P:regulation of gene expression"/>
    <property type="evidence" value="ECO:0007669"/>
    <property type="project" value="TreeGrafter"/>
</dbReference>
<dbReference type="STRING" id="6216.A0A0R3STY2"/>
<dbReference type="InterPro" id="IPR000504">
    <property type="entry name" value="RRM_dom"/>
</dbReference>
<keyword evidence="2" id="KW-0539">Nucleus</keyword>
<dbReference type="InterPro" id="IPR012677">
    <property type="entry name" value="Nucleotide-bd_a/b_plait_sf"/>
</dbReference>
<dbReference type="PROSITE" id="PS50102">
    <property type="entry name" value="RRM"/>
    <property type="match status" value="2"/>
</dbReference>
<evidence type="ECO:0000259" key="5">
    <source>
        <dbReference type="PROSITE" id="PS50102"/>
    </source>
</evidence>
<dbReference type="InterPro" id="IPR035979">
    <property type="entry name" value="RBD_domain_sf"/>
</dbReference>
<feature type="compositionally biased region" description="Polar residues" evidence="4">
    <location>
        <begin position="387"/>
        <end position="403"/>
    </location>
</feature>
<dbReference type="AlphaFoldDB" id="A0A0R3STY2"/>
<feature type="region of interest" description="Disordered" evidence="4">
    <location>
        <begin position="379"/>
        <end position="403"/>
    </location>
</feature>
<evidence type="ECO:0000256" key="2">
    <source>
        <dbReference type="ARBA" id="ARBA00023242"/>
    </source>
</evidence>
<name>A0A0R3STY2_HYMDI</name>
<dbReference type="PANTHER" id="PTHR48033:SF10">
    <property type="entry name" value="RNA-BINDING PROTEIN SQUID"/>
    <property type="match status" value="1"/>
</dbReference>
<feature type="region of interest" description="Disordered" evidence="4">
    <location>
        <begin position="486"/>
        <end position="563"/>
    </location>
</feature>
<evidence type="ECO:0000256" key="4">
    <source>
        <dbReference type="SAM" id="MobiDB-lite"/>
    </source>
</evidence>
<feature type="domain" description="RRM" evidence="5">
    <location>
        <begin position="135"/>
        <end position="212"/>
    </location>
</feature>
<keyword evidence="3" id="KW-0694">RNA-binding</keyword>
<evidence type="ECO:0000256" key="1">
    <source>
        <dbReference type="ARBA" id="ARBA00004123"/>
    </source>
</evidence>
<evidence type="ECO:0000256" key="3">
    <source>
        <dbReference type="PROSITE-ProRule" id="PRU00176"/>
    </source>
</evidence>
<dbReference type="OrthoDB" id="1875751at2759"/>
<organism evidence="8">
    <name type="scientific">Hymenolepis diminuta</name>
    <name type="common">Rat tapeworm</name>
    <dbReference type="NCBI Taxonomy" id="6216"/>
    <lineage>
        <taxon>Eukaryota</taxon>
        <taxon>Metazoa</taxon>
        <taxon>Spiralia</taxon>
        <taxon>Lophotrochozoa</taxon>
        <taxon>Platyhelminthes</taxon>
        <taxon>Cestoda</taxon>
        <taxon>Eucestoda</taxon>
        <taxon>Cyclophyllidea</taxon>
        <taxon>Hymenolepididae</taxon>
        <taxon>Hymenolepis</taxon>
    </lineage>
</organism>
<feature type="region of interest" description="Disordered" evidence="4">
    <location>
        <begin position="1"/>
        <end position="53"/>
    </location>
</feature>
<dbReference type="GO" id="GO:0005654">
    <property type="term" value="C:nucleoplasm"/>
    <property type="evidence" value="ECO:0007669"/>
    <property type="project" value="TreeGrafter"/>
</dbReference>
<dbReference type="Gene3D" id="3.30.70.330">
    <property type="match status" value="2"/>
</dbReference>
<protein>
    <submittedName>
        <fullName evidence="8">RRM domain-containing protein</fullName>
    </submittedName>
</protein>
<feature type="compositionally biased region" description="Polar residues" evidence="4">
    <location>
        <begin position="536"/>
        <end position="551"/>
    </location>
</feature>
<gene>
    <name evidence="6" type="ORF">HDID_LOCUS8907</name>
</gene>
<dbReference type="EMBL" id="UYSG01011166">
    <property type="protein sequence ID" value="VDL61225.1"/>
    <property type="molecule type" value="Genomic_DNA"/>
</dbReference>
<dbReference type="Proteomes" id="UP000274504">
    <property type="component" value="Unassembled WGS sequence"/>
</dbReference>
<reference evidence="6 7" key="2">
    <citation type="submission" date="2018-11" db="EMBL/GenBank/DDBJ databases">
        <authorList>
            <consortium name="Pathogen Informatics"/>
        </authorList>
    </citation>
    <scope>NUCLEOTIDE SEQUENCE [LARGE SCALE GENOMIC DNA]</scope>
</reference>
<proteinExistence type="predicted"/>
<feature type="region of interest" description="Disordered" evidence="4">
    <location>
        <begin position="263"/>
        <end position="288"/>
    </location>
</feature>
<comment type="subcellular location">
    <subcellularLocation>
        <location evidence="1">Nucleus</location>
    </subcellularLocation>
</comment>
<feature type="compositionally biased region" description="Basic and acidic residues" evidence="4">
    <location>
        <begin position="8"/>
        <end position="23"/>
    </location>
</feature>
<sequence>MARSQSGNEEKNGEQISNEERNGNENGCPLSHENHEDQRTENNFSGSPRPNKKIFVGALTPETTEQNLTEYFSKFGEIISCAVKVYRDTGHSRGFGFVIFKNEESVKKVLSIPEHFINGKKIDPKPAKCPKDTQRKVFVGGLDPEVTPEEIEEHFSKFGKVEAVETPYDSTRMRRRSYVFVIFSSEYEAKRAASVERQEINGKSCDVRVAVPREVSMRQRGLAQGPVQFTIADFHTAMLNLFLYNSLNQQPALQNHFAWPQAAAPTSVPPASNRSPFRPSYDHQQQQASADKLFNQAPAALSRNDAPWYDSSSVARPPAPTQSASLGSSVPPRNQPVTASTHPYLTFPFPYHSAATLAPAPPQHFYYQTTPGYYYQPAPTAPITPPDQAQNSNGAPTNGTSQPTNAMNDFMATLVTANQMGASFIAPQAAAYPAVSNSVTDMSYLYRQPSHNQHQQQALNPGAYYQPAEGIFNDRSSHFYNMPQASSNNNTGCSPSPMKPRGPKPHLNGMRGSSQNGHSPSTLKETGNGVDGLGDSTATTNGVNPTPSQSLEAHMATLTVSEI</sequence>
<feature type="compositionally biased region" description="Polar residues" evidence="4">
    <location>
        <begin position="321"/>
        <end position="341"/>
    </location>
</feature>
<dbReference type="SUPFAM" id="SSF54928">
    <property type="entry name" value="RNA-binding domain, RBD"/>
    <property type="match status" value="2"/>
</dbReference>
<dbReference type="Pfam" id="PF00076">
    <property type="entry name" value="RRM_1"/>
    <property type="match status" value="2"/>
</dbReference>
<dbReference type="WBParaSite" id="HDID_0000890901-mRNA-1">
    <property type="protein sequence ID" value="HDID_0000890901-mRNA-1"/>
    <property type="gene ID" value="HDID_0000890901"/>
</dbReference>
<feature type="region of interest" description="Disordered" evidence="4">
    <location>
        <begin position="305"/>
        <end position="341"/>
    </location>
</feature>
<dbReference type="SMART" id="SM00360">
    <property type="entry name" value="RRM"/>
    <property type="match status" value="2"/>
</dbReference>
<dbReference type="GO" id="GO:0000785">
    <property type="term" value="C:chromatin"/>
    <property type="evidence" value="ECO:0007669"/>
    <property type="project" value="TreeGrafter"/>
</dbReference>
<feature type="domain" description="RRM" evidence="5">
    <location>
        <begin position="52"/>
        <end position="134"/>
    </location>
</feature>
<evidence type="ECO:0000313" key="6">
    <source>
        <dbReference type="EMBL" id="VDL61225.1"/>
    </source>
</evidence>
<dbReference type="GO" id="GO:0003723">
    <property type="term" value="F:RNA binding"/>
    <property type="evidence" value="ECO:0007669"/>
    <property type="project" value="UniProtKB-UniRule"/>
</dbReference>